<dbReference type="Pfam" id="PF13370">
    <property type="entry name" value="Fer4_13"/>
    <property type="match status" value="1"/>
</dbReference>
<gene>
    <name evidence="9" type="ORF">DVK44_34160</name>
</gene>
<reference evidence="10" key="1">
    <citation type="submission" date="2018-07" db="EMBL/GenBank/DDBJ databases">
        <authorList>
            <person name="Zhao J."/>
        </authorList>
    </citation>
    <scope>NUCLEOTIDE SEQUENCE [LARGE SCALE GENOMIC DNA]</scope>
    <source>
        <strain evidence="10">GSSD-12</strain>
    </source>
</reference>
<proteinExistence type="predicted"/>
<keyword evidence="4 8" id="KW-0249">Electron transport</keyword>
<dbReference type="PANTHER" id="PTHR36923:SF3">
    <property type="entry name" value="FERREDOXIN"/>
    <property type="match status" value="1"/>
</dbReference>
<keyword evidence="6 8" id="KW-0411">Iron-sulfur</keyword>
<dbReference type="InterPro" id="IPR001080">
    <property type="entry name" value="3Fe4S_ferredoxin"/>
</dbReference>
<evidence type="ECO:0000256" key="6">
    <source>
        <dbReference type="ARBA" id="ARBA00023014"/>
    </source>
</evidence>
<evidence type="ECO:0000256" key="8">
    <source>
        <dbReference type="RuleBase" id="RU368020"/>
    </source>
</evidence>
<comment type="function">
    <text evidence="8">Ferredoxins are iron-sulfur proteins that transfer electrons in a wide variety of metabolic reactions.</text>
</comment>
<dbReference type="PANTHER" id="PTHR36923">
    <property type="entry name" value="FERREDOXIN"/>
    <property type="match status" value="1"/>
</dbReference>
<dbReference type="KEGG" id="spad:DVK44_34160"/>
<dbReference type="OrthoDB" id="9803319at2"/>
<dbReference type="InterPro" id="IPR051269">
    <property type="entry name" value="Fe-S_cluster_ET"/>
</dbReference>
<organism evidence="9 10">
    <name type="scientific">Streptomyces paludis</name>
    <dbReference type="NCBI Taxonomy" id="2282738"/>
    <lineage>
        <taxon>Bacteria</taxon>
        <taxon>Bacillati</taxon>
        <taxon>Actinomycetota</taxon>
        <taxon>Actinomycetes</taxon>
        <taxon>Kitasatosporales</taxon>
        <taxon>Streptomycetaceae</taxon>
        <taxon>Streptomyces</taxon>
    </lineage>
</organism>
<evidence type="ECO:0000256" key="4">
    <source>
        <dbReference type="ARBA" id="ARBA00022982"/>
    </source>
</evidence>
<dbReference type="AlphaFoldDB" id="A0A345HZ19"/>
<keyword evidence="10" id="KW-1185">Reference proteome</keyword>
<dbReference type="RefSeq" id="WP_114664483.1">
    <property type="nucleotide sequence ID" value="NZ_CP031194.1"/>
</dbReference>
<dbReference type="Gene3D" id="3.30.70.20">
    <property type="match status" value="1"/>
</dbReference>
<evidence type="ECO:0000256" key="3">
    <source>
        <dbReference type="ARBA" id="ARBA00022723"/>
    </source>
</evidence>
<evidence type="ECO:0000313" key="10">
    <source>
        <dbReference type="Proteomes" id="UP000253868"/>
    </source>
</evidence>
<dbReference type="GO" id="GO:0009055">
    <property type="term" value="F:electron transfer activity"/>
    <property type="evidence" value="ECO:0007669"/>
    <property type="project" value="UniProtKB-UniRule"/>
</dbReference>
<evidence type="ECO:0000256" key="2">
    <source>
        <dbReference type="ARBA" id="ARBA00022448"/>
    </source>
</evidence>
<evidence type="ECO:0000256" key="7">
    <source>
        <dbReference type="ARBA" id="ARBA00023291"/>
    </source>
</evidence>
<keyword evidence="7" id="KW-0003">3Fe-4S</keyword>
<keyword evidence="3 8" id="KW-0479">Metal-binding</keyword>
<dbReference type="GO" id="GO:0005506">
    <property type="term" value="F:iron ion binding"/>
    <property type="evidence" value="ECO:0007669"/>
    <property type="project" value="UniProtKB-UniRule"/>
</dbReference>
<comment type="cofactor">
    <cofactor evidence="1">
        <name>[3Fe-4S] cluster</name>
        <dbReference type="ChEBI" id="CHEBI:21137"/>
    </cofactor>
</comment>
<keyword evidence="5 8" id="KW-0408">Iron</keyword>
<evidence type="ECO:0000313" key="9">
    <source>
        <dbReference type="EMBL" id="AXG81943.1"/>
    </source>
</evidence>
<sequence>MRVKVDVPRCVSSGQCAMIAPEVFDQDEKDGTVVVLDRHPPAATHDTVRESAAVCPGRAIRLDEPP</sequence>
<accession>A0A345HZ19</accession>
<keyword evidence="2 8" id="KW-0813">Transport</keyword>
<evidence type="ECO:0000256" key="1">
    <source>
        <dbReference type="ARBA" id="ARBA00001927"/>
    </source>
</evidence>
<protein>
    <recommendedName>
        <fullName evidence="8">Ferredoxin</fullName>
    </recommendedName>
</protein>
<dbReference type="Proteomes" id="UP000253868">
    <property type="component" value="Chromosome"/>
</dbReference>
<dbReference type="EMBL" id="CP031194">
    <property type="protein sequence ID" value="AXG81943.1"/>
    <property type="molecule type" value="Genomic_DNA"/>
</dbReference>
<evidence type="ECO:0000256" key="5">
    <source>
        <dbReference type="ARBA" id="ARBA00023004"/>
    </source>
</evidence>
<dbReference type="SUPFAM" id="SSF54862">
    <property type="entry name" value="4Fe-4S ferredoxins"/>
    <property type="match status" value="1"/>
</dbReference>
<dbReference type="PRINTS" id="PR00352">
    <property type="entry name" value="3FE4SFRDOXIN"/>
</dbReference>
<dbReference type="GO" id="GO:0051538">
    <property type="term" value="F:3 iron, 4 sulfur cluster binding"/>
    <property type="evidence" value="ECO:0007669"/>
    <property type="project" value="UniProtKB-KW"/>
</dbReference>
<name>A0A345HZ19_9ACTN</name>